<reference evidence="2 3" key="1">
    <citation type="submission" date="2019-07" db="EMBL/GenBank/DDBJ databases">
        <title>New species of Amycolatopsis and Streptomyces.</title>
        <authorList>
            <person name="Duangmal K."/>
            <person name="Teo W.F.A."/>
            <person name="Lipun K."/>
        </authorList>
    </citation>
    <scope>NUCLEOTIDE SEQUENCE [LARGE SCALE GENOMIC DNA]</scope>
    <source>
        <strain evidence="2 3">NBRC 109810</strain>
    </source>
</reference>
<dbReference type="RefSeq" id="WP_152889135.1">
    <property type="nucleotide sequence ID" value="NZ_JBHJTU010000049.1"/>
</dbReference>
<accession>A0A5N8VG91</accession>
<name>A0A5N8VG91_9ACTN</name>
<dbReference type="NCBIfam" id="TIGR03930">
    <property type="entry name" value="WXG100_ESAT6"/>
    <property type="match status" value="1"/>
</dbReference>
<dbReference type="Pfam" id="PF06013">
    <property type="entry name" value="WXG100"/>
    <property type="match status" value="1"/>
</dbReference>
<dbReference type="Proteomes" id="UP000325849">
    <property type="component" value="Unassembled WGS sequence"/>
</dbReference>
<evidence type="ECO:0000313" key="3">
    <source>
        <dbReference type="Proteomes" id="UP000325849"/>
    </source>
</evidence>
<dbReference type="SUPFAM" id="SSF140453">
    <property type="entry name" value="EsxAB dimer-like"/>
    <property type="match status" value="1"/>
</dbReference>
<dbReference type="EMBL" id="VJZD01000065">
    <property type="protein sequence ID" value="MPY33104.1"/>
    <property type="molecule type" value="Genomic_DNA"/>
</dbReference>
<dbReference type="AlphaFoldDB" id="A0A5N8VG91"/>
<protein>
    <recommendedName>
        <fullName evidence="1">ESAT-6-like protein</fullName>
    </recommendedName>
</protein>
<keyword evidence="3" id="KW-1185">Reference proteome</keyword>
<gene>
    <name evidence="2" type="ORF">FNH09_18110</name>
</gene>
<proteinExistence type="inferred from homology"/>
<sequence length="107" mass="12269">MPDNLTDGYIYVDYNHMNNAADDMVQQTKAIANTLASLEAELNELVKSWYGEDADVYRQKQAAWDQAVKNMENLLTSHSALLTDISDNYRYSENSLSQMWSEVRIGR</sequence>
<dbReference type="GeneID" id="91473640"/>
<comment type="caution">
    <text evidence="2">The sequence shown here is derived from an EMBL/GenBank/DDBJ whole genome shotgun (WGS) entry which is preliminary data.</text>
</comment>
<organism evidence="2 3">
    <name type="scientific">Streptomyces adustus</name>
    <dbReference type="NCBI Taxonomy" id="1609272"/>
    <lineage>
        <taxon>Bacteria</taxon>
        <taxon>Bacillati</taxon>
        <taxon>Actinomycetota</taxon>
        <taxon>Actinomycetes</taxon>
        <taxon>Kitasatosporales</taxon>
        <taxon>Streptomycetaceae</taxon>
        <taxon>Streptomyces</taxon>
    </lineage>
</organism>
<dbReference type="OrthoDB" id="3387628at2"/>
<dbReference type="Gene3D" id="1.10.287.1060">
    <property type="entry name" value="ESAT-6-like"/>
    <property type="match status" value="1"/>
</dbReference>
<dbReference type="InterPro" id="IPR036689">
    <property type="entry name" value="ESAT-6-like_sf"/>
</dbReference>
<evidence type="ECO:0000313" key="2">
    <source>
        <dbReference type="EMBL" id="MPY33104.1"/>
    </source>
</evidence>
<dbReference type="InterPro" id="IPR010310">
    <property type="entry name" value="T7SS_ESAT-6-like"/>
</dbReference>
<comment type="similarity">
    <text evidence="1">Belongs to the WXG100 family.</text>
</comment>
<evidence type="ECO:0000256" key="1">
    <source>
        <dbReference type="RuleBase" id="RU362001"/>
    </source>
</evidence>